<keyword evidence="7" id="KW-0285">Flavoprotein</keyword>
<evidence type="ECO:0000313" key="10">
    <source>
        <dbReference type="Proteomes" id="UP000722165"/>
    </source>
</evidence>
<dbReference type="Proteomes" id="UP000722165">
    <property type="component" value="Unassembled WGS sequence"/>
</dbReference>
<comment type="caution">
    <text evidence="9">The sequence shown here is derived from an EMBL/GenBank/DDBJ whole genome shotgun (WGS) entry which is preliminary data.</text>
</comment>
<evidence type="ECO:0000256" key="7">
    <source>
        <dbReference type="HAMAP-Rule" id="MF_01207"/>
    </source>
</evidence>
<feature type="domain" description="Ferric oxidoreductase" evidence="8">
    <location>
        <begin position="49"/>
        <end position="161"/>
    </location>
</feature>
<dbReference type="EMBL" id="JAHSPR010000001">
    <property type="protein sequence ID" value="MBV4395970.1"/>
    <property type="molecule type" value="Genomic_DNA"/>
</dbReference>
<evidence type="ECO:0000259" key="8">
    <source>
        <dbReference type="Pfam" id="PF01794"/>
    </source>
</evidence>
<evidence type="ECO:0000256" key="6">
    <source>
        <dbReference type="ARBA" id="ARBA00023136"/>
    </source>
</evidence>
<evidence type="ECO:0000313" key="9">
    <source>
        <dbReference type="EMBL" id="MBV4395970.1"/>
    </source>
</evidence>
<gene>
    <name evidence="7" type="primary">msrQ</name>
    <name evidence="9" type="ORF">KU392_01710</name>
</gene>
<comment type="function">
    <text evidence="7">Part of the MsrPQ system that repairs oxidized periplasmic proteins containing methionine sulfoxide residues (Met-O), using respiratory chain electrons. Thus protects these proteins from oxidative-stress damage caused by reactive species of oxygen and chlorine generated by the host defense mechanisms. MsrPQ is essential for the maintenance of envelope integrity under bleach stress, rescuing a wide series of structurally unrelated periplasmic proteins from methionine oxidation. MsrQ provides electrons for reduction to the reductase catalytic subunit MsrP, using the quinone pool of the respiratory chain.</text>
</comment>
<comment type="cofactor">
    <cofactor evidence="7">
        <name>FMN</name>
        <dbReference type="ChEBI" id="CHEBI:58210"/>
    </cofactor>
    <text evidence="7">Binds 1 FMN per subunit.</text>
</comment>
<evidence type="ECO:0000256" key="5">
    <source>
        <dbReference type="ARBA" id="ARBA00023004"/>
    </source>
</evidence>
<comment type="subcellular location">
    <subcellularLocation>
        <location evidence="7">Cell membrane</location>
        <topology evidence="7">Multi-pass membrane protein</topology>
    </subcellularLocation>
    <subcellularLocation>
        <location evidence="1">Membrane</location>
        <topology evidence="1">Multi-pass membrane protein</topology>
    </subcellularLocation>
</comment>
<keyword evidence="7" id="KW-0479">Metal-binding</keyword>
<sequence>MKTWKAESIDRVQPFVFLLCLLPVIRWFYLGSVGGMTAEPALFFARSSGQWALGMLCLALAVTPIRQMLGQPALLRWRRMLGLYAFFYAFLHMIAWLWLDRKLSFSFMLQDLVERPYILLGMLSFAIMCVLAATSRQQSIRKLGRNWQRLHRAVYVVGILVIIHFWKMHPAGQSLVAPVVFTLLMAFLLLWRVVNALVLRRKVQTIVDSVGNVSGSGRHPREDGR</sequence>
<accession>A0ABS6NK95</accession>
<keyword evidence="2 7" id="KW-0813">Transport</keyword>
<dbReference type="InterPro" id="IPR013130">
    <property type="entry name" value="Fe3_Rdtase_TM_dom"/>
</dbReference>
<evidence type="ECO:0000256" key="3">
    <source>
        <dbReference type="ARBA" id="ARBA00022692"/>
    </source>
</evidence>
<evidence type="ECO:0000256" key="4">
    <source>
        <dbReference type="ARBA" id="ARBA00022989"/>
    </source>
</evidence>
<dbReference type="PANTHER" id="PTHR36964:SF1">
    <property type="entry name" value="PROTEIN-METHIONINE-SULFOXIDE REDUCTASE HEME-BINDING SUBUNIT MSRQ"/>
    <property type="match status" value="1"/>
</dbReference>
<comment type="cofactor">
    <cofactor evidence="7">
        <name>heme b</name>
        <dbReference type="ChEBI" id="CHEBI:60344"/>
    </cofactor>
    <text evidence="7">Binds 1 heme b (iron(II)-protoporphyrin IX) group per subunit.</text>
</comment>
<evidence type="ECO:0000256" key="1">
    <source>
        <dbReference type="ARBA" id="ARBA00004141"/>
    </source>
</evidence>
<keyword evidence="7" id="KW-1003">Cell membrane</keyword>
<dbReference type="PANTHER" id="PTHR36964">
    <property type="entry name" value="PROTEIN-METHIONINE-SULFOXIDE REDUCTASE HEME-BINDING SUBUNIT MSRQ"/>
    <property type="match status" value="1"/>
</dbReference>
<keyword evidence="7" id="KW-0349">Heme</keyword>
<keyword evidence="7" id="KW-0288">FMN</keyword>
<feature type="transmembrane region" description="Helical" evidence="7">
    <location>
        <begin position="12"/>
        <end position="29"/>
    </location>
</feature>
<protein>
    <recommendedName>
        <fullName evidence="7">Protein-methionine-sulfoxide reductase heme-binding subunit MsrQ</fullName>
    </recommendedName>
    <alternativeName>
        <fullName evidence="7">Flavocytochrome MsrQ</fullName>
    </alternativeName>
</protein>
<dbReference type="InterPro" id="IPR022837">
    <property type="entry name" value="MsrQ-like"/>
</dbReference>
<evidence type="ECO:0000256" key="2">
    <source>
        <dbReference type="ARBA" id="ARBA00022448"/>
    </source>
</evidence>
<feature type="transmembrane region" description="Helical" evidence="7">
    <location>
        <begin position="81"/>
        <end position="99"/>
    </location>
</feature>
<keyword evidence="10" id="KW-1185">Reference proteome</keyword>
<organism evidence="9 10">
    <name type="scientific">Advenella alkanexedens</name>
    <dbReference type="NCBI Taxonomy" id="1481665"/>
    <lineage>
        <taxon>Bacteria</taxon>
        <taxon>Pseudomonadati</taxon>
        <taxon>Pseudomonadota</taxon>
        <taxon>Betaproteobacteria</taxon>
        <taxon>Burkholderiales</taxon>
        <taxon>Alcaligenaceae</taxon>
    </lineage>
</organism>
<feature type="transmembrane region" description="Helical" evidence="7">
    <location>
        <begin position="115"/>
        <end position="133"/>
    </location>
</feature>
<keyword evidence="4 7" id="KW-1133">Transmembrane helix</keyword>
<feature type="transmembrane region" description="Helical" evidence="7">
    <location>
        <begin position="175"/>
        <end position="194"/>
    </location>
</feature>
<feature type="transmembrane region" description="Helical" evidence="7">
    <location>
        <begin position="153"/>
        <end position="169"/>
    </location>
</feature>
<proteinExistence type="inferred from homology"/>
<dbReference type="HAMAP" id="MF_01207">
    <property type="entry name" value="MsrQ"/>
    <property type="match status" value="1"/>
</dbReference>
<keyword evidence="3 7" id="KW-0812">Transmembrane</keyword>
<keyword evidence="7" id="KW-0249">Electron transport</keyword>
<keyword evidence="5 7" id="KW-0408">Iron</keyword>
<comment type="similarity">
    <text evidence="7">Belongs to the MsrQ family.</text>
</comment>
<feature type="transmembrane region" description="Helical" evidence="7">
    <location>
        <begin position="49"/>
        <end position="69"/>
    </location>
</feature>
<comment type="subunit">
    <text evidence="7">Heterodimer of a catalytic subunit (MsrP) and a heme-binding subunit (MsrQ).</text>
</comment>
<reference evidence="9 10" key="1">
    <citation type="submission" date="2021-06" db="EMBL/GenBank/DDBJ databases">
        <authorList>
            <person name="Lu T."/>
            <person name="Wang Q."/>
            <person name="Han X."/>
        </authorList>
    </citation>
    <scope>NUCLEOTIDE SEQUENCE [LARGE SCALE GENOMIC DNA]</scope>
    <source>
        <strain evidence="9 10">LAM0050</strain>
    </source>
</reference>
<name>A0ABS6NK95_9BURK</name>
<dbReference type="RefSeq" id="WP_169294092.1">
    <property type="nucleotide sequence ID" value="NZ_CP130490.1"/>
</dbReference>
<keyword evidence="6 7" id="KW-0472">Membrane</keyword>
<dbReference type="Pfam" id="PF01794">
    <property type="entry name" value="Ferric_reduct"/>
    <property type="match status" value="1"/>
</dbReference>